<feature type="transmembrane region" description="Helical" evidence="1">
    <location>
        <begin position="88"/>
        <end position="105"/>
    </location>
</feature>
<keyword evidence="1" id="KW-1133">Transmembrane helix</keyword>
<name>A0A4P9VLZ5_9GAMM</name>
<evidence type="ECO:0000256" key="1">
    <source>
        <dbReference type="SAM" id="Phobius"/>
    </source>
</evidence>
<sequence>MMSPLTKIRVTSLLAILCLICFVLYNLFLIISGDSYVLNSETVDGMHEHVISFIIVEFIYQAIIVGFMVSIFYQFYVGDIFSKKNLRLFFAIGFVFILYPVYSYIADLIIDLFFSPEQKSGSFTLNLSLILMPQSNKEHIVAGITILPIAYILNLGREIKSELDDYI</sequence>
<protein>
    <recommendedName>
        <fullName evidence="4">DUF2975 domain-containing protein</fullName>
    </recommendedName>
</protein>
<comment type="caution">
    <text evidence="2">The sequence shown here is derived from an EMBL/GenBank/DDBJ whole genome shotgun (WGS) entry which is preliminary data.</text>
</comment>
<dbReference type="EMBL" id="NDXW01000001">
    <property type="protein sequence ID" value="RDH44398.1"/>
    <property type="molecule type" value="Genomic_DNA"/>
</dbReference>
<keyword evidence="1" id="KW-0812">Transmembrane</keyword>
<dbReference type="AlphaFoldDB" id="A0A4P9VLZ5"/>
<gene>
    <name evidence="2" type="ORF">B9G39_13655</name>
</gene>
<proteinExistence type="predicted"/>
<feature type="transmembrane region" description="Helical" evidence="1">
    <location>
        <begin position="12"/>
        <end position="31"/>
    </location>
</feature>
<accession>A0A4P9VLZ5</accession>
<feature type="transmembrane region" description="Helical" evidence="1">
    <location>
        <begin position="51"/>
        <end position="76"/>
    </location>
</feature>
<organism evidence="2 3">
    <name type="scientific">Zooshikella ganghwensis</name>
    <dbReference type="NCBI Taxonomy" id="202772"/>
    <lineage>
        <taxon>Bacteria</taxon>
        <taxon>Pseudomonadati</taxon>
        <taxon>Pseudomonadota</taxon>
        <taxon>Gammaproteobacteria</taxon>
        <taxon>Oceanospirillales</taxon>
        <taxon>Zooshikellaceae</taxon>
        <taxon>Zooshikella</taxon>
    </lineage>
</organism>
<keyword evidence="3" id="KW-1185">Reference proteome</keyword>
<keyword evidence="1" id="KW-0472">Membrane</keyword>
<evidence type="ECO:0008006" key="4">
    <source>
        <dbReference type="Google" id="ProtNLM"/>
    </source>
</evidence>
<dbReference type="Proteomes" id="UP000257039">
    <property type="component" value="Unassembled WGS sequence"/>
</dbReference>
<reference evidence="2 3" key="1">
    <citation type="submission" date="2017-04" db="EMBL/GenBank/DDBJ databases">
        <title>Draft genome sequence of Zooshikella ganghwensis VG4 isolated from Red Sea sediments.</title>
        <authorList>
            <person name="Rehman Z."/>
            <person name="Alam I."/>
            <person name="Kamau A."/>
            <person name="Bajic V."/>
            <person name="Leiknes T."/>
        </authorList>
    </citation>
    <scope>NUCLEOTIDE SEQUENCE [LARGE SCALE GENOMIC DNA]</scope>
    <source>
        <strain evidence="2 3">VG4</strain>
    </source>
</reference>
<evidence type="ECO:0000313" key="2">
    <source>
        <dbReference type="EMBL" id="RDH44398.1"/>
    </source>
</evidence>
<dbReference type="RefSeq" id="WP_094787558.1">
    <property type="nucleotide sequence ID" value="NZ_NDXW01000001.1"/>
</dbReference>
<feature type="transmembrane region" description="Helical" evidence="1">
    <location>
        <begin position="139"/>
        <end position="156"/>
    </location>
</feature>
<evidence type="ECO:0000313" key="3">
    <source>
        <dbReference type="Proteomes" id="UP000257039"/>
    </source>
</evidence>